<accession>A0ABP8DX76</accession>
<evidence type="ECO:0000313" key="6">
    <source>
        <dbReference type="Proteomes" id="UP001501594"/>
    </source>
</evidence>
<comment type="caution">
    <text evidence="5">The sequence shown here is derived from an EMBL/GenBank/DDBJ whole genome shotgun (WGS) entry which is preliminary data.</text>
</comment>
<dbReference type="InterPro" id="IPR027381">
    <property type="entry name" value="LytR/CpsA/Psr_C"/>
</dbReference>
<dbReference type="Proteomes" id="UP001501594">
    <property type="component" value="Unassembled WGS sequence"/>
</dbReference>
<evidence type="ECO:0000313" key="5">
    <source>
        <dbReference type="EMBL" id="GAA4264499.1"/>
    </source>
</evidence>
<keyword evidence="6" id="KW-1185">Reference proteome</keyword>
<evidence type="ECO:0000256" key="1">
    <source>
        <dbReference type="ARBA" id="ARBA00006068"/>
    </source>
</evidence>
<evidence type="ECO:0000259" key="4">
    <source>
        <dbReference type="Pfam" id="PF13399"/>
    </source>
</evidence>
<gene>
    <name evidence="5" type="ORF">GCM10022256_01110</name>
</gene>
<dbReference type="EMBL" id="BAABAU010000001">
    <property type="protein sequence ID" value="GAA4264499.1"/>
    <property type="molecule type" value="Genomic_DNA"/>
</dbReference>
<dbReference type="InterPro" id="IPR050922">
    <property type="entry name" value="LytR/CpsA/Psr_CW_biosynth"/>
</dbReference>
<dbReference type="Gene3D" id="3.40.630.190">
    <property type="entry name" value="LCP protein"/>
    <property type="match status" value="1"/>
</dbReference>
<evidence type="ECO:0000259" key="3">
    <source>
        <dbReference type="Pfam" id="PF03816"/>
    </source>
</evidence>
<dbReference type="PANTHER" id="PTHR33392:SF6">
    <property type="entry name" value="POLYISOPRENYL-TEICHOIC ACID--PEPTIDOGLYCAN TEICHOIC ACID TRANSFERASE TAGU"/>
    <property type="match status" value="1"/>
</dbReference>
<evidence type="ECO:0000256" key="2">
    <source>
        <dbReference type="SAM" id="MobiDB-lite"/>
    </source>
</evidence>
<dbReference type="NCBIfam" id="TIGR00350">
    <property type="entry name" value="lytR_cpsA_psr"/>
    <property type="match status" value="1"/>
</dbReference>
<dbReference type="Pfam" id="PF13399">
    <property type="entry name" value="LytR_C"/>
    <property type="match status" value="1"/>
</dbReference>
<dbReference type="PANTHER" id="PTHR33392">
    <property type="entry name" value="POLYISOPRENYL-TEICHOIC ACID--PEPTIDOGLYCAN TEICHOIC ACID TRANSFERASE TAGU"/>
    <property type="match status" value="1"/>
</dbReference>
<dbReference type="InterPro" id="IPR004474">
    <property type="entry name" value="LytR_CpsA_psr"/>
</dbReference>
<reference evidence="6" key="1">
    <citation type="journal article" date="2019" name="Int. J. Syst. Evol. Microbiol.">
        <title>The Global Catalogue of Microorganisms (GCM) 10K type strain sequencing project: providing services to taxonomists for standard genome sequencing and annotation.</title>
        <authorList>
            <consortium name="The Broad Institute Genomics Platform"/>
            <consortium name="The Broad Institute Genome Sequencing Center for Infectious Disease"/>
            <person name="Wu L."/>
            <person name="Ma J."/>
        </authorList>
    </citation>
    <scope>NUCLEOTIDE SEQUENCE [LARGE SCALE GENOMIC DNA]</scope>
    <source>
        <strain evidence="6">JCM 17442</strain>
    </source>
</reference>
<organism evidence="5 6">
    <name type="scientific">Frondihabitans peucedani</name>
    <dbReference type="NCBI Taxonomy" id="598626"/>
    <lineage>
        <taxon>Bacteria</taxon>
        <taxon>Bacillati</taxon>
        <taxon>Actinomycetota</taxon>
        <taxon>Actinomycetes</taxon>
        <taxon>Micrococcales</taxon>
        <taxon>Microbacteriaceae</taxon>
        <taxon>Frondihabitans</taxon>
    </lineage>
</organism>
<protein>
    <submittedName>
        <fullName evidence="5">LCP family protein</fullName>
    </submittedName>
</protein>
<dbReference type="Gene3D" id="3.30.70.2390">
    <property type="match status" value="1"/>
</dbReference>
<feature type="region of interest" description="Disordered" evidence="2">
    <location>
        <begin position="420"/>
        <end position="475"/>
    </location>
</feature>
<feature type="domain" description="Cell envelope-related transcriptional attenuator" evidence="3">
    <location>
        <begin position="86"/>
        <end position="238"/>
    </location>
</feature>
<comment type="similarity">
    <text evidence="1">Belongs to the LytR/CpsA/Psr (LCP) family.</text>
</comment>
<name>A0ABP8DX76_9MICO</name>
<sequence>MLPWVAFGLVAILLIGTGYGVYNYQRFVGGVTRIDAITPHSSSTTGTVTDSKAQNILLVGDDHRPAGATAAQMAELGTTQDGGSSNTDTMIVLHLSGDGKKATMISFPRDSYVPIPGHGTGKLNSAFSLGSENGGGDSGGAKLLIQTIEDLSGLSIDHYVRISLLGFYQLVKALGPVSVCLNNAVQDRYSGIDLPAGTSSLDAKEALAFVRQRHGLPRGDLDRQVRQQYFLTVEARQIASAGTLLNPVKLGNVIDAVSQSMQADPGLDFLQLANEMKNLRADDIRSATIPITGTPTITVNGAPLSIVAVDTVGMPAFIQNLFGPPQAYLDAKASSPTATSVTVLNGSGVQGAATAATTALTGLGYKTGPAGSTSVTKQTLVEYPKGQEAGAKAVVARVPGSTAVQTSAVSSVTLVLGTDGRSVTVPSTTPATAPATTPATSPVVPSVPAASTPASQPTPSSTPAGTSYTKSSCIN</sequence>
<proteinExistence type="inferred from homology"/>
<feature type="compositionally biased region" description="Low complexity" evidence="2">
    <location>
        <begin position="420"/>
        <end position="467"/>
    </location>
</feature>
<feature type="domain" description="LytR/CpsA/Psr regulator C-terminal" evidence="4">
    <location>
        <begin position="339"/>
        <end position="419"/>
    </location>
</feature>
<dbReference type="Pfam" id="PF03816">
    <property type="entry name" value="LytR_cpsA_psr"/>
    <property type="match status" value="1"/>
</dbReference>